<comment type="caution">
    <text evidence="2">The sequence shown here is derived from an EMBL/GenBank/DDBJ whole genome shotgun (WGS) entry which is preliminary data.</text>
</comment>
<evidence type="ECO:0000256" key="1">
    <source>
        <dbReference type="SAM" id="MobiDB-lite"/>
    </source>
</evidence>
<dbReference type="Proteomes" id="UP001151760">
    <property type="component" value="Unassembled WGS sequence"/>
</dbReference>
<name>A0ABQ4WT80_9ASTR</name>
<organism evidence="2 3">
    <name type="scientific">Tanacetum coccineum</name>
    <dbReference type="NCBI Taxonomy" id="301880"/>
    <lineage>
        <taxon>Eukaryota</taxon>
        <taxon>Viridiplantae</taxon>
        <taxon>Streptophyta</taxon>
        <taxon>Embryophyta</taxon>
        <taxon>Tracheophyta</taxon>
        <taxon>Spermatophyta</taxon>
        <taxon>Magnoliopsida</taxon>
        <taxon>eudicotyledons</taxon>
        <taxon>Gunneridae</taxon>
        <taxon>Pentapetalae</taxon>
        <taxon>asterids</taxon>
        <taxon>campanulids</taxon>
        <taxon>Asterales</taxon>
        <taxon>Asteraceae</taxon>
        <taxon>Asteroideae</taxon>
        <taxon>Anthemideae</taxon>
        <taxon>Anthemidinae</taxon>
        <taxon>Tanacetum</taxon>
    </lineage>
</organism>
<sequence length="159" mass="18068">MTTMNQGLSFMKIEQIVAQRLANAIKTIAIYETRTRVARDLVNQVVHQEDKVAENANNKRKWEGDHGGNSSQKQIKRHEEIRAHIVGLSDKKGYAGKLPHCNKCKFHHTGRCTTKCGKCKWIGRLTKSCSFFVRATTLRPTVASQNQSYLLRVSNTRTL</sequence>
<keyword evidence="3" id="KW-1185">Reference proteome</keyword>
<evidence type="ECO:0000313" key="3">
    <source>
        <dbReference type="Proteomes" id="UP001151760"/>
    </source>
</evidence>
<dbReference type="EMBL" id="BQNB010008897">
    <property type="protein sequence ID" value="GJS55861.1"/>
    <property type="molecule type" value="Genomic_DNA"/>
</dbReference>
<evidence type="ECO:0008006" key="4">
    <source>
        <dbReference type="Google" id="ProtNLM"/>
    </source>
</evidence>
<protein>
    <recommendedName>
        <fullName evidence="4">Reverse transcriptase domain-containing protein</fullName>
    </recommendedName>
</protein>
<accession>A0ABQ4WT80</accession>
<gene>
    <name evidence="2" type="ORF">Tco_0629223</name>
</gene>
<reference evidence="2" key="2">
    <citation type="submission" date="2022-01" db="EMBL/GenBank/DDBJ databases">
        <authorList>
            <person name="Yamashiro T."/>
            <person name="Shiraishi A."/>
            <person name="Satake H."/>
            <person name="Nakayama K."/>
        </authorList>
    </citation>
    <scope>NUCLEOTIDE SEQUENCE</scope>
</reference>
<evidence type="ECO:0000313" key="2">
    <source>
        <dbReference type="EMBL" id="GJS55861.1"/>
    </source>
</evidence>
<proteinExistence type="predicted"/>
<reference evidence="2" key="1">
    <citation type="journal article" date="2022" name="Int. J. Mol. Sci.">
        <title>Draft Genome of Tanacetum Coccineum: Genomic Comparison of Closely Related Tanacetum-Family Plants.</title>
        <authorList>
            <person name="Yamashiro T."/>
            <person name="Shiraishi A."/>
            <person name="Nakayama K."/>
            <person name="Satake H."/>
        </authorList>
    </citation>
    <scope>NUCLEOTIDE SEQUENCE</scope>
</reference>
<feature type="region of interest" description="Disordered" evidence="1">
    <location>
        <begin position="52"/>
        <end position="75"/>
    </location>
</feature>